<dbReference type="Proteomes" id="UP001144096">
    <property type="component" value="Unassembled WGS sequence"/>
</dbReference>
<keyword evidence="1" id="KW-0472">Membrane</keyword>
<comment type="caution">
    <text evidence="2">The sequence shown here is derived from an EMBL/GenBank/DDBJ whole genome shotgun (WGS) entry which is preliminary data.</text>
</comment>
<name>A0A9X2NJF5_9PSEU</name>
<organism evidence="2 3">
    <name type="scientific">Amycolatopsis iheyensis</name>
    <dbReference type="NCBI Taxonomy" id="2945988"/>
    <lineage>
        <taxon>Bacteria</taxon>
        <taxon>Bacillati</taxon>
        <taxon>Actinomycetota</taxon>
        <taxon>Actinomycetes</taxon>
        <taxon>Pseudonocardiales</taxon>
        <taxon>Pseudonocardiaceae</taxon>
        <taxon>Amycolatopsis</taxon>
    </lineage>
</organism>
<dbReference type="AlphaFoldDB" id="A0A9X2NJF5"/>
<gene>
    <name evidence="2" type="ORF">M8542_37110</name>
</gene>
<keyword evidence="3" id="KW-1185">Reference proteome</keyword>
<keyword evidence="1" id="KW-1133">Transmembrane helix</keyword>
<evidence type="ECO:0000256" key="1">
    <source>
        <dbReference type="SAM" id="Phobius"/>
    </source>
</evidence>
<protein>
    <submittedName>
        <fullName evidence="2">Uncharacterized protein</fullName>
    </submittedName>
</protein>
<accession>A0A9X2NJF5</accession>
<feature type="transmembrane region" description="Helical" evidence="1">
    <location>
        <begin position="6"/>
        <end position="28"/>
    </location>
</feature>
<reference evidence="2" key="1">
    <citation type="submission" date="2022-06" db="EMBL/GenBank/DDBJ databases">
        <title>Amycolatopsis iheyaensis sp. nov., a new species of the genus Amycolatopsis isolated from soil in Iheya island, Japan.</title>
        <authorList>
            <person name="Ngamcharungchit C."/>
            <person name="Kanto H."/>
            <person name="Take A."/>
            <person name="Intra B."/>
            <person name="Matsumoto A."/>
            <person name="Panbangred W."/>
            <person name="Inahashi Y."/>
        </authorList>
    </citation>
    <scope>NUCLEOTIDE SEQUENCE</scope>
    <source>
        <strain evidence="2">OK19-0408</strain>
    </source>
</reference>
<dbReference type="RefSeq" id="WP_257925027.1">
    <property type="nucleotide sequence ID" value="NZ_JAMXQV010000025.1"/>
</dbReference>
<evidence type="ECO:0000313" key="2">
    <source>
        <dbReference type="EMBL" id="MCR6488463.1"/>
    </source>
</evidence>
<evidence type="ECO:0000313" key="3">
    <source>
        <dbReference type="Proteomes" id="UP001144096"/>
    </source>
</evidence>
<sequence>MDFWPAAMLLAGLVILAITTVIVTHTALKDTAPQDRAAILAAIAQLVRQLRP</sequence>
<dbReference type="EMBL" id="JAMXQV010000025">
    <property type="protein sequence ID" value="MCR6488463.1"/>
    <property type="molecule type" value="Genomic_DNA"/>
</dbReference>
<keyword evidence="1" id="KW-0812">Transmembrane</keyword>
<proteinExistence type="predicted"/>